<feature type="domain" description="Major facilitator superfamily (MFS) profile" evidence="8">
    <location>
        <begin position="9"/>
        <end position="456"/>
    </location>
</feature>
<keyword evidence="6" id="KW-0129">CBS domain</keyword>
<feature type="transmembrane region" description="Helical" evidence="7">
    <location>
        <begin position="136"/>
        <end position="159"/>
    </location>
</feature>
<sequence length="625" mass="65349">MQGKPLVLLLSVLYGSAFIAGFNENLVNMALVSIMAEYGVDSVTAQWLVTGYMIVATVVVTCMAFLYRRFHVRTLFFGAAGLSIVGSAMGLVAPSFELLLVARLVQAVGTGIFIPLMMNTILVVTPKNKLGTYLSVGGCMITFGPAFAPVVCGALVTAFGWHSIFVVPIVAMAVLAVLGFFYMKNLETHEAHLDVLSVLLSAVALTVLSFGLTQLTTDGVLAAAALVLAAAMVAVFVVRQLRCAHPLIDLAPMKNRAFWPALILVTIAMMSMFSMSVLLPLYFEGAAGMTAFAAGLVILVPVLANAGATLLGGRIMDKRGEWPLLPLGFGGIAIGFIALVAVAPQLSVPAVFAAMLVMYVAVGFIFSPSQTAGLRALPPQQNPFGVALMTTFVQIAACIGPSLYIGIMSSGQAGAAAGGASAAQATADGFALAMVVAAAIGVVGFALSLAYARAARKRAAVQAVERAAQSPVQSVLASIMEADPYTLPAATPVREAMRAFVDLRVGGLPLVDEQGHPAGFVSDGDVMRYLADKHPLITGSYSLVEAANSQTFDERLRELIELPVSAIATDKLVAIEAGSSLEEVCNLLATRRLKKVPVVRDGAIVGTVNRSDVLRYAMDTCLQGV</sequence>
<organism evidence="10 11">
    <name type="scientific">Eggerthella lenta</name>
    <name type="common">Eubacterium lentum</name>
    <dbReference type="NCBI Taxonomy" id="84112"/>
    <lineage>
        <taxon>Bacteria</taxon>
        <taxon>Bacillati</taxon>
        <taxon>Actinomycetota</taxon>
        <taxon>Coriobacteriia</taxon>
        <taxon>Eggerthellales</taxon>
        <taxon>Eggerthellaceae</taxon>
        <taxon>Eggerthella</taxon>
    </lineage>
</organism>
<feature type="transmembrane region" description="Helical" evidence="7">
    <location>
        <begin position="74"/>
        <end position="92"/>
    </location>
</feature>
<dbReference type="InterPro" id="IPR011701">
    <property type="entry name" value="MFS"/>
</dbReference>
<evidence type="ECO:0000256" key="2">
    <source>
        <dbReference type="ARBA" id="ARBA00022448"/>
    </source>
</evidence>
<dbReference type="InterPro" id="IPR000644">
    <property type="entry name" value="CBS_dom"/>
</dbReference>
<dbReference type="SMART" id="SM00116">
    <property type="entry name" value="CBS"/>
    <property type="match status" value="2"/>
</dbReference>
<dbReference type="EMBL" id="PPTX01000021">
    <property type="protein sequence ID" value="RDB76731.1"/>
    <property type="molecule type" value="Genomic_DNA"/>
</dbReference>
<dbReference type="RefSeq" id="WP_009305769.1">
    <property type="nucleotide sequence ID" value="NZ_AP025575.1"/>
</dbReference>
<feature type="transmembrane region" description="Helical" evidence="7">
    <location>
        <begin position="386"/>
        <end position="409"/>
    </location>
</feature>
<dbReference type="GO" id="GO:0005886">
    <property type="term" value="C:plasma membrane"/>
    <property type="evidence" value="ECO:0007669"/>
    <property type="project" value="UniProtKB-SubCell"/>
</dbReference>
<feature type="domain" description="CBS" evidence="9">
    <location>
        <begin position="480"/>
        <end position="536"/>
    </location>
</feature>
<keyword evidence="5 7" id="KW-0472">Membrane</keyword>
<feature type="transmembrane region" description="Helical" evidence="7">
    <location>
        <begin position="348"/>
        <end position="366"/>
    </location>
</feature>
<accession>A0A369MNB8</accession>
<comment type="caution">
    <text evidence="10">The sequence shown here is derived from an EMBL/GenBank/DDBJ whole genome shotgun (WGS) entry which is preliminary data.</text>
</comment>
<evidence type="ECO:0000256" key="1">
    <source>
        <dbReference type="ARBA" id="ARBA00004651"/>
    </source>
</evidence>
<evidence type="ECO:0000313" key="11">
    <source>
        <dbReference type="Proteomes" id="UP000253752"/>
    </source>
</evidence>
<feature type="transmembrane region" description="Helical" evidence="7">
    <location>
        <begin position="165"/>
        <end position="183"/>
    </location>
</feature>
<comment type="subcellular location">
    <subcellularLocation>
        <location evidence="1">Cell membrane</location>
        <topology evidence="1">Multi-pass membrane protein</topology>
    </subcellularLocation>
</comment>
<protein>
    <submittedName>
        <fullName evidence="10">MFS transporter</fullName>
    </submittedName>
</protein>
<dbReference type="GO" id="GO:0022857">
    <property type="term" value="F:transmembrane transporter activity"/>
    <property type="evidence" value="ECO:0007669"/>
    <property type="project" value="InterPro"/>
</dbReference>
<keyword evidence="2" id="KW-0813">Transport</keyword>
<dbReference type="Pfam" id="PF07690">
    <property type="entry name" value="MFS_1"/>
    <property type="match status" value="1"/>
</dbReference>
<dbReference type="Gene3D" id="1.20.1250.20">
    <property type="entry name" value="MFS general substrate transporter like domains"/>
    <property type="match status" value="1"/>
</dbReference>
<dbReference type="SUPFAM" id="SSF54631">
    <property type="entry name" value="CBS-domain pair"/>
    <property type="match status" value="1"/>
</dbReference>
<evidence type="ECO:0000256" key="6">
    <source>
        <dbReference type="PROSITE-ProRule" id="PRU00703"/>
    </source>
</evidence>
<evidence type="ECO:0000259" key="8">
    <source>
        <dbReference type="PROSITE" id="PS50850"/>
    </source>
</evidence>
<dbReference type="PANTHER" id="PTHR42718">
    <property type="entry name" value="MAJOR FACILITATOR SUPERFAMILY MULTIDRUG TRANSPORTER MFSC"/>
    <property type="match status" value="1"/>
</dbReference>
<name>A0A369MNB8_EGGLN</name>
<evidence type="ECO:0000256" key="5">
    <source>
        <dbReference type="ARBA" id="ARBA00023136"/>
    </source>
</evidence>
<dbReference type="InterPro" id="IPR036259">
    <property type="entry name" value="MFS_trans_sf"/>
</dbReference>
<feature type="transmembrane region" description="Helical" evidence="7">
    <location>
        <begin position="219"/>
        <end position="238"/>
    </location>
</feature>
<feature type="transmembrane region" description="Helical" evidence="7">
    <location>
        <begin position="195"/>
        <end position="213"/>
    </location>
</feature>
<proteinExistence type="predicted"/>
<reference evidence="10 11" key="1">
    <citation type="journal article" date="2018" name="Elife">
        <title>Discovery and characterization of a prevalent human gut bacterial enzyme sufficient for the inactivation of a family of plant toxins.</title>
        <authorList>
            <person name="Koppel N."/>
            <person name="Bisanz J.E."/>
            <person name="Pandelia M.E."/>
            <person name="Turnbaugh P.J."/>
            <person name="Balskus E.P."/>
        </authorList>
    </citation>
    <scope>NUCLEOTIDE SEQUENCE [LARGE SCALE GENOMIC DNA]</scope>
    <source>
        <strain evidence="10 11">MR1 #12</strain>
    </source>
</reference>
<feature type="domain" description="CBS" evidence="9">
    <location>
        <begin position="568"/>
        <end position="624"/>
    </location>
</feature>
<evidence type="ECO:0000259" key="9">
    <source>
        <dbReference type="PROSITE" id="PS51371"/>
    </source>
</evidence>
<dbReference type="PROSITE" id="PS50850">
    <property type="entry name" value="MFS"/>
    <property type="match status" value="1"/>
</dbReference>
<keyword evidence="4 7" id="KW-1133">Transmembrane helix</keyword>
<dbReference type="SUPFAM" id="SSF103473">
    <property type="entry name" value="MFS general substrate transporter"/>
    <property type="match status" value="1"/>
</dbReference>
<feature type="transmembrane region" description="Helical" evidence="7">
    <location>
        <begin position="324"/>
        <end position="342"/>
    </location>
</feature>
<dbReference type="Proteomes" id="UP000253752">
    <property type="component" value="Unassembled WGS sequence"/>
</dbReference>
<keyword evidence="3 7" id="KW-0812">Transmembrane</keyword>
<evidence type="ECO:0000256" key="4">
    <source>
        <dbReference type="ARBA" id="ARBA00022989"/>
    </source>
</evidence>
<evidence type="ECO:0000256" key="3">
    <source>
        <dbReference type="ARBA" id="ARBA00022692"/>
    </source>
</evidence>
<dbReference type="InterPro" id="IPR046342">
    <property type="entry name" value="CBS_dom_sf"/>
</dbReference>
<dbReference type="Gene3D" id="3.10.580.10">
    <property type="entry name" value="CBS-domain"/>
    <property type="match status" value="1"/>
</dbReference>
<feature type="transmembrane region" description="Helical" evidence="7">
    <location>
        <begin position="104"/>
        <end position="124"/>
    </location>
</feature>
<feature type="transmembrane region" description="Helical" evidence="7">
    <location>
        <begin position="45"/>
        <end position="67"/>
    </location>
</feature>
<dbReference type="InterPro" id="IPR020846">
    <property type="entry name" value="MFS_dom"/>
</dbReference>
<evidence type="ECO:0000256" key="7">
    <source>
        <dbReference type="SAM" id="Phobius"/>
    </source>
</evidence>
<dbReference type="PROSITE" id="PS51371">
    <property type="entry name" value="CBS"/>
    <property type="match status" value="2"/>
</dbReference>
<gene>
    <name evidence="10" type="ORF">C1872_12455</name>
</gene>
<dbReference type="Gene3D" id="1.20.1720.10">
    <property type="entry name" value="Multidrug resistance protein D"/>
    <property type="match status" value="1"/>
</dbReference>
<dbReference type="PANTHER" id="PTHR42718:SF9">
    <property type="entry name" value="MAJOR FACILITATOR SUPERFAMILY MULTIDRUG TRANSPORTER MFSC"/>
    <property type="match status" value="1"/>
</dbReference>
<feature type="transmembrane region" description="Helical" evidence="7">
    <location>
        <begin position="258"/>
        <end position="283"/>
    </location>
</feature>
<evidence type="ECO:0000313" key="10">
    <source>
        <dbReference type="EMBL" id="RDB76731.1"/>
    </source>
</evidence>
<feature type="transmembrane region" description="Helical" evidence="7">
    <location>
        <begin position="289"/>
        <end position="312"/>
    </location>
</feature>
<dbReference type="Pfam" id="PF00571">
    <property type="entry name" value="CBS"/>
    <property type="match status" value="2"/>
</dbReference>
<dbReference type="AlphaFoldDB" id="A0A369MNB8"/>
<feature type="transmembrane region" description="Helical" evidence="7">
    <location>
        <begin position="429"/>
        <end position="452"/>
    </location>
</feature>